<dbReference type="Proteomes" id="UP000321440">
    <property type="component" value="Unassembled WGS sequence"/>
</dbReference>
<dbReference type="NCBIfam" id="NF041503">
    <property type="entry name" value="WZX_like"/>
    <property type="match status" value="1"/>
</dbReference>
<dbReference type="OrthoDB" id="2864264at2"/>
<feature type="transmembrane region" description="Helical" evidence="6">
    <location>
        <begin position="314"/>
        <end position="335"/>
    </location>
</feature>
<feature type="transmembrane region" description="Helical" evidence="6">
    <location>
        <begin position="20"/>
        <end position="42"/>
    </location>
</feature>
<feature type="transmembrane region" description="Helical" evidence="6">
    <location>
        <begin position="386"/>
        <end position="402"/>
    </location>
</feature>
<feature type="transmembrane region" description="Helical" evidence="6">
    <location>
        <begin position="258"/>
        <end position="277"/>
    </location>
</feature>
<feature type="transmembrane region" description="Helical" evidence="6">
    <location>
        <begin position="408"/>
        <end position="427"/>
    </location>
</feature>
<organism evidence="7 8">
    <name type="scientific">Alkalibacillus haloalkaliphilus</name>
    <dbReference type="NCBI Taxonomy" id="94136"/>
    <lineage>
        <taxon>Bacteria</taxon>
        <taxon>Bacillati</taxon>
        <taxon>Bacillota</taxon>
        <taxon>Bacilli</taxon>
        <taxon>Bacillales</taxon>
        <taxon>Bacillaceae</taxon>
        <taxon>Alkalibacillus</taxon>
    </lineage>
</organism>
<evidence type="ECO:0000256" key="5">
    <source>
        <dbReference type="ARBA" id="ARBA00023136"/>
    </source>
</evidence>
<evidence type="ECO:0000256" key="2">
    <source>
        <dbReference type="ARBA" id="ARBA00022475"/>
    </source>
</evidence>
<evidence type="ECO:0000256" key="6">
    <source>
        <dbReference type="SAM" id="Phobius"/>
    </source>
</evidence>
<evidence type="ECO:0000313" key="8">
    <source>
        <dbReference type="Proteomes" id="UP000321440"/>
    </source>
</evidence>
<evidence type="ECO:0008006" key="9">
    <source>
        <dbReference type="Google" id="ProtNLM"/>
    </source>
</evidence>
<name>A0A511W6E2_9BACI</name>
<dbReference type="GO" id="GO:0005886">
    <property type="term" value="C:plasma membrane"/>
    <property type="evidence" value="ECO:0007669"/>
    <property type="project" value="UniProtKB-SubCell"/>
</dbReference>
<evidence type="ECO:0000313" key="7">
    <source>
        <dbReference type="EMBL" id="GEN46665.1"/>
    </source>
</evidence>
<proteinExistence type="predicted"/>
<dbReference type="InterPro" id="IPR048122">
    <property type="entry name" value="WZX-like"/>
</dbReference>
<protein>
    <recommendedName>
        <fullName evidence="9">Polysaccharide biosynthesis protein</fullName>
    </recommendedName>
</protein>
<dbReference type="RefSeq" id="WP_146817658.1">
    <property type="nucleotide sequence ID" value="NZ_BJYA01000017.1"/>
</dbReference>
<feature type="transmembrane region" description="Helical" evidence="6">
    <location>
        <begin position="347"/>
        <end position="365"/>
    </location>
</feature>
<gene>
    <name evidence="7" type="primary">wzx</name>
    <name evidence="7" type="ORF">AHA02nite_24410</name>
</gene>
<keyword evidence="5 6" id="KW-0472">Membrane</keyword>
<comment type="subcellular location">
    <subcellularLocation>
        <location evidence="1">Cell membrane</location>
        <topology evidence="1">Multi-pass membrane protein</topology>
    </subcellularLocation>
</comment>
<evidence type="ECO:0000256" key="4">
    <source>
        <dbReference type="ARBA" id="ARBA00022989"/>
    </source>
</evidence>
<dbReference type="PANTHER" id="PTHR30250">
    <property type="entry name" value="PST FAMILY PREDICTED COLANIC ACID TRANSPORTER"/>
    <property type="match status" value="1"/>
</dbReference>
<keyword evidence="8" id="KW-1185">Reference proteome</keyword>
<comment type="caution">
    <text evidence="7">The sequence shown here is derived from an EMBL/GenBank/DDBJ whole genome shotgun (WGS) entry which is preliminary data.</text>
</comment>
<sequence length="436" mass="49366">MGFFLYSGGNLLLLPLALVYLSPAEIGLWYTFVSLSLLGMLFDLGFSNAITRNVSYAVSGAKTINKEGLTDTEYSGPNYELLVRIIKISRIFYSSLSLLIFILFVSLGSLYVSSVISKDNSLSISLAPWFVYTLATSINLYFGYWKPLLKGFGAIKESQKVRVMDKLTQLLLSAIFLFFGFGVLGIALGFLIGSVSARFLAIYYFNNYDVEFRKNISSWNKKVTYFEDGNKVVARNLLPNTYKQALVSISNFFTLRGMTLLSSYYLGLETSAVLGLLQQMLTTLMQVSNTLFNTYVPLLGSLLTKKATEDARSYLFKAVKIQWLILSLGSLMILFSEPIVQVFNEGIRYFPLHITIIIILIYVLHNNHSLFSTYISINNYFPHSQSFILSTVIIIILQVISLNLFNSIYSLILPLLFVNLVYNNWVWPYKVLARDF</sequence>
<feature type="transmembrane region" description="Helical" evidence="6">
    <location>
        <begin position="170"/>
        <end position="192"/>
    </location>
</feature>
<evidence type="ECO:0000256" key="1">
    <source>
        <dbReference type="ARBA" id="ARBA00004651"/>
    </source>
</evidence>
<dbReference type="PANTHER" id="PTHR30250:SF26">
    <property type="entry name" value="PSMA PROTEIN"/>
    <property type="match status" value="1"/>
</dbReference>
<keyword evidence="3 6" id="KW-0812">Transmembrane</keyword>
<feature type="transmembrane region" description="Helical" evidence="6">
    <location>
        <begin position="91"/>
        <end position="117"/>
    </location>
</feature>
<dbReference type="AlphaFoldDB" id="A0A511W6E2"/>
<evidence type="ECO:0000256" key="3">
    <source>
        <dbReference type="ARBA" id="ARBA00022692"/>
    </source>
</evidence>
<dbReference type="EMBL" id="BJYA01000017">
    <property type="protein sequence ID" value="GEN46665.1"/>
    <property type="molecule type" value="Genomic_DNA"/>
</dbReference>
<keyword evidence="4 6" id="KW-1133">Transmembrane helix</keyword>
<keyword evidence="2" id="KW-1003">Cell membrane</keyword>
<feature type="transmembrane region" description="Helical" evidence="6">
    <location>
        <begin position="129"/>
        <end position="149"/>
    </location>
</feature>
<accession>A0A511W6E2</accession>
<reference evidence="7 8" key="1">
    <citation type="submission" date="2019-07" db="EMBL/GenBank/DDBJ databases">
        <title>Whole genome shotgun sequence of Alkalibacillus haloalkaliphilus NBRC 103110.</title>
        <authorList>
            <person name="Hosoyama A."/>
            <person name="Uohara A."/>
            <person name="Ohji S."/>
            <person name="Ichikawa N."/>
        </authorList>
    </citation>
    <scope>NUCLEOTIDE SEQUENCE [LARGE SCALE GENOMIC DNA]</scope>
    <source>
        <strain evidence="7 8">NBRC 103110</strain>
    </source>
</reference>
<dbReference type="InterPro" id="IPR050833">
    <property type="entry name" value="Poly_Biosynth_Transport"/>
</dbReference>